<keyword evidence="13" id="KW-1185">Reference proteome</keyword>
<protein>
    <recommendedName>
        <fullName evidence="3 9">DNA repair protein RecN</fullName>
    </recommendedName>
    <alternativeName>
        <fullName evidence="8 9">Recombination protein N</fullName>
    </alternativeName>
</protein>
<evidence type="ECO:0000256" key="2">
    <source>
        <dbReference type="ARBA" id="ARBA00009441"/>
    </source>
</evidence>
<dbReference type="CDD" id="cd03241">
    <property type="entry name" value="ABC_RecN"/>
    <property type="match status" value="2"/>
</dbReference>
<evidence type="ECO:0000256" key="7">
    <source>
        <dbReference type="ARBA" id="ARBA00023204"/>
    </source>
</evidence>
<dbReference type="PANTHER" id="PTHR11059">
    <property type="entry name" value="DNA REPAIR PROTEIN RECN"/>
    <property type="match status" value="1"/>
</dbReference>
<dbReference type="GO" id="GO:0009432">
    <property type="term" value="P:SOS response"/>
    <property type="evidence" value="ECO:0007669"/>
    <property type="project" value="TreeGrafter"/>
</dbReference>
<evidence type="ECO:0000259" key="11">
    <source>
        <dbReference type="Pfam" id="PF02463"/>
    </source>
</evidence>
<feature type="domain" description="RecF/RecN/SMC N-terminal" evidence="11">
    <location>
        <begin position="1"/>
        <end position="509"/>
    </location>
</feature>
<proteinExistence type="inferred from homology"/>
<evidence type="ECO:0000256" key="6">
    <source>
        <dbReference type="ARBA" id="ARBA00022840"/>
    </source>
</evidence>
<dbReference type="Gene3D" id="3.40.50.300">
    <property type="entry name" value="P-loop containing nucleotide triphosphate hydrolases"/>
    <property type="match status" value="2"/>
</dbReference>
<evidence type="ECO:0000256" key="5">
    <source>
        <dbReference type="ARBA" id="ARBA00022763"/>
    </source>
</evidence>
<dbReference type="Proteomes" id="UP001319180">
    <property type="component" value="Unassembled WGS sequence"/>
</dbReference>
<evidence type="ECO:0000313" key="12">
    <source>
        <dbReference type="EMBL" id="MBT1685558.1"/>
    </source>
</evidence>
<evidence type="ECO:0000256" key="9">
    <source>
        <dbReference type="PIRNR" id="PIRNR003128"/>
    </source>
</evidence>
<dbReference type="Pfam" id="PF02463">
    <property type="entry name" value="SMC_N"/>
    <property type="match status" value="1"/>
</dbReference>
<keyword evidence="10" id="KW-0175">Coiled coil</keyword>
<organism evidence="12 13">
    <name type="scientific">Dawidia soli</name>
    <dbReference type="NCBI Taxonomy" id="2782352"/>
    <lineage>
        <taxon>Bacteria</taxon>
        <taxon>Pseudomonadati</taxon>
        <taxon>Bacteroidota</taxon>
        <taxon>Cytophagia</taxon>
        <taxon>Cytophagales</taxon>
        <taxon>Chryseotaleaceae</taxon>
        <taxon>Dawidia</taxon>
    </lineage>
</organism>
<dbReference type="SUPFAM" id="SSF52540">
    <property type="entry name" value="P-loop containing nucleoside triphosphate hydrolases"/>
    <property type="match status" value="2"/>
</dbReference>
<reference evidence="12 13" key="1">
    <citation type="submission" date="2021-05" db="EMBL/GenBank/DDBJ databases">
        <title>A Polyphasic approach of four new species of the genus Ohtaekwangia: Ohtaekwangia histidinii sp. nov., Ohtaekwangia cretensis sp. nov., Ohtaekwangia indiensis sp. nov., Ohtaekwangia reichenbachii sp. nov. from diverse environment.</title>
        <authorList>
            <person name="Octaviana S."/>
        </authorList>
    </citation>
    <scope>NUCLEOTIDE SEQUENCE [LARGE SCALE GENOMIC DNA]</scope>
    <source>
        <strain evidence="12 13">PWU37</strain>
    </source>
</reference>
<dbReference type="InterPro" id="IPR027417">
    <property type="entry name" value="P-loop_NTPase"/>
</dbReference>
<keyword evidence="4" id="KW-0547">Nucleotide-binding</keyword>
<dbReference type="NCBIfam" id="TIGR00634">
    <property type="entry name" value="recN"/>
    <property type="match status" value="1"/>
</dbReference>
<evidence type="ECO:0000256" key="3">
    <source>
        <dbReference type="ARBA" id="ARBA00021315"/>
    </source>
</evidence>
<comment type="function">
    <text evidence="1 9">May be involved in recombinational repair of damaged DNA.</text>
</comment>
<gene>
    <name evidence="12" type="primary">recN</name>
    <name evidence="12" type="ORF">KK078_03270</name>
</gene>
<feature type="coiled-coil region" evidence="10">
    <location>
        <begin position="262"/>
        <end position="289"/>
    </location>
</feature>
<dbReference type="PANTHER" id="PTHR11059:SF0">
    <property type="entry name" value="DNA REPAIR PROTEIN RECN"/>
    <property type="match status" value="1"/>
</dbReference>
<dbReference type="EMBL" id="JAHESC010000003">
    <property type="protein sequence ID" value="MBT1685558.1"/>
    <property type="molecule type" value="Genomic_DNA"/>
</dbReference>
<evidence type="ECO:0000256" key="4">
    <source>
        <dbReference type="ARBA" id="ARBA00022741"/>
    </source>
</evidence>
<dbReference type="AlphaFoldDB" id="A0AAP2D574"/>
<dbReference type="GO" id="GO:0043590">
    <property type="term" value="C:bacterial nucleoid"/>
    <property type="evidence" value="ECO:0007669"/>
    <property type="project" value="TreeGrafter"/>
</dbReference>
<keyword evidence="5 9" id="KW-0227">DNA damage</keyword>
<dbReference type="GO" id="GO:0006310">
    <property type="term" value="P:DNA recombination"/>
    <property type="evidence" value="ECO:0007669"/>
    <property type="project" value="InterPro"/>
</dbReference>
<name>A0AAP2D574_9BACT</name>
<dbReference type="InterPro" id="IPR004604">
    <property type="entry name" value="DNA_recomb/repair_RecN"/>
</dbReference>
<evidence type="ECO:0000256" key="10">
    <source>
        <dbReference type="SAM" id="Coils"/>
    </source>
</evidence>
<accession>A0AAP2D574</accession>
<keyword evidence="6" id="KW-0067">ATP-binding</keyword>
<evidence type="ECO:0000256" key="8">
    <source>
        <dbReference type="ARBA" id="ARBA00033408"/>
    </source>
</evidence>
<keyword evidence="7 9" id="KW-0234">DNA repair</keyword>
<dbReference type="RefSeq" id="WP_254088808.1">
    <property type="nucleotide sequence ID" value="NZ_JAHESC010000003.1"/>
</dbReference>
<comment type="caution">
    <text evidence="12">The sequence shown here is derived from an EMBL/GenBank/DDBJ whole genome shotgun (WGS) entry which is preliminary data.</text>
</comment>
<dbReference type="GO" id="GO:0006281">
    <property type="term" value="P:DNA repair"/>
    <property type="evidence" value="ECO:0007669"/>
    <property type="project" value="UniProtKB-KW"/>
</dbReference>
<feature type="coiled-coil region" evidence="10">
    <location>
        <begin position="165"/>
        <end position="213"/>
    </location>
</feature>
<evidence type="ECO:0000256" key="1">
    <source>
        <dbReference type="ARBA" id="ARBA00003618"/>
    </source>
</evidence>
<dbReference type="GO" id="GO:0005524">
    <property type="term" value="F:ATP binding"/>
    <property type="evidence" value="ECO:0007669"/>
    <property type="project" value="UniProtKB-KW"/>
</dbReference>
<dbReference type="PIRSF" id="PIRSF003128">
    <property type="entry name" value="RecN"/>
    <property type="match status" value="1"/>
</dbReference>
<sequence length="551" mass="61612">MLKHLTIKNYALIRHLELEPSAHLNVITGETGAGKSIMLGALGLLMGNRAESKVLWDEQEKCVTEGVFDIRHYRLKSFFKAEDLDYDDTTVIRREISPGGKSRAFINDTPVTLEVMKKLGGLLMDVHSQHETLALGNQAFQLRLIDAYAENTTLTDKYAEDWSAYTKAKKAYENLRDEADTLRQEADYIRFQLEELNKAALDEDNEQEKLESELKIMEHAEEIKSRFQGILSVLSTSEYASRNGLRDARGHLQHIASYSESYNALLQRLDSVIIELDDILNEVEREEENIEFDPERSELIKERLSLFYRLLKKHGAADVPALIALRNGLEEKNSITGNLDEALAKAKAAFEAAEKNVRATGAKLSESRQKVFTPLTTQLVKLLQEVGILNATLAVDRQPAEPTPAGMDKIELLFSANKGIAPRPLAQVASGGEFSRLMFCIKYVMAEKTAMPTLVLDEIDTGISGEVAIKLGNLMKSMSKKHQLITISHLPQVAAKGDAHYFVYKDHSAAKTMSSIRELKAQDRVQEIAKMIGGEKPSKIALENAQELLTQ</sequence>
<evidence type="ECO:0000313" key="13">
    <source>
        <dbReference type="Proteomes" id="UP001319180"/>
    </source>
</evidence>
<comment type="similarity">
    <text evidence="2 9">Belongs to the RecN family.</text>
</comment>
<dbReference type="InterPro" id="IPR003395">
    <property type="entry name" value="RecF/RecN/SMC_N"/>
</dbReference>